<dbReference type="AlphaFoldDB" id="A0A5C3PKI1"/>
<gene>
    <name evidence="2" type="ORF">K466DRAFT_9812</name>
</gene>
<organism evidence="2 3">
    <name type="scientific">Polyporus arcularius HHB13444</name>
    <dbReference type="NCBI Taxonomy" id="1314778"/>
    <lineage>
        <taxon>Eukaryota</taxon>
        <taxon>Fungi</taxon>
        <taxon>Dikarya</taxon>
        <taxon>Basidiomycota</taxon>
        <taxon>Agaricomycotina</taxon>
        <taxon>Agaricomycetes</taxon>
        <taxon>Polyporales</taxon>
        <taxon>Polyporaceae</taxon>
        <taxon>Polyporus</taxon>
    </lineage>
</organism>
<evidence type="ECO:0000313" key="3">
    <source>
        <dbReference type="Proteomes" id="UP000308197"/>
    </source>
</evidence>
<feature type="compositionally biased region" description="Acidic residues" evidence="1">
    <location>
        <begin position="162"/>
        <end position="183"/>
    </location>
</feature>
<name>A0A5C3PKI1_9APHY</name>
<dbReference type="InParanoid" id="A0A5C3PKI1"/>
<feature type="region of interest" description="Disordered" evidence="1">
    <location>
        <begin position="1"/>
        <end position="75"/>
    </location>
</feature>
<feature type="compositionally biased region" description="Pro residues" evidence="1">
    <location>
        <begin position="196"/>
        <end position="208"/>
    </location>
</feature>
<dbReference type="InterPro" id="IPR011333">
    <property type="entry name" value="SKP1/BTB/POZ_sf"/>
</dbReference>
<accession>A0A5C3PKI1</accession>
<dbReference type="STRING" id="1314778.A0A5C3PKI1"/>
<evidence type="ECO:0008006" key="4">
    <source>
        <dbReference type="Google" id="ProtNLM"/>
    </source>
</evidence>
<evidence type="ECO:0000256" key="1">
    <source>
        <dbReference type="SAM" id="MobiDB-lite"/>
    </source>
</evidence>
<sequence length="532" mass="56419">MLSNARPSNHRASPSVSSISKPMPLAQPLAASPPTSPKPKGKTRRPSVTSPMTWLTRASSSASIHSLPYAPSRPVRISEPRFANPVEALTLPRSGVLGGGATVVRTPQEALAGPRASASSPDLLASPSVRSPSPGRLSEREHEDYDGLDRPDSPPLPPIPDSDMEYVEEEQEDAEEAEADSDTVDWHQSAPMPALAHPPPPTRPPPSLPSISDFDSELTPVRAMSPSSRARSVKSPLDCFPSVPPLPAGVLTSRPQSPFGAILVSPAPNSSLDPAKIIVSLETSTATHRTTMSTLVSRPSHLASYLVGLFPSAENDTHSVYSTASEVDSSFNSIFNHHLASTGILAQASTNLHIFLDRPSAPYAHILTYLRSPVSTSEAPAILPHGARLNGSTSRLEALLELRDEAAYLGLEELQKLCTDELRHRHPSPSGSLNGLGLHMRGFSNASSKSLHTLRETPEPPAESEVKSIQRKSDDSGFASSGAGTRKSGGSAEADAPWPSPGSLKERVALKEASANKDGFSTLKARPTGPWI</sequence>
<feature type="compositionally biased region" description="Basic and acidic residues" evidence="1">
    <location>
        <begin position="137"/>
        <end position="152"/>
    </location>
</feature>
<proteinExistence type="predicted"/>
<feature type="compositionally biased region" description="Basic and acidic residues" evidence="1">
    <location>
        <begin position="453"/>
        <end position="475"/>
    </location>
</feature>
<keyword evidence="3" id="KW-1185">Reference proteome</keyword>
<feature type="compositionally biased region" description="Polar residues" evidence="1">
    <location>
        <begin position="1"/>
        <end position="20"/>
    </location>
</feature>
<feature type="region of interest" description="Disordered" evidence="1">
    <location>
        <begin position="449"/>
        <end position="532"/>
    </location>
</feature>
<reference evidence="2 3" key="1">
    <citation type="journal article" date="2019" name="Nat. Ecol. Evol.">
        <title>Megaphylogeny resolves global patterns of mushroom evolution.</title>
        <authorList>
            <person name="Varga T."/>
            <person name="Krizsan K."/>
            <person name="Foldi C."/>
            <person name="Dima B."/>
            <person name="Sanchez-Garcia M."/>
            <person name="Sanchez-Ramirez S."/>
            <person name="Szollosi G.J."/>
            <person name="Szarkandi J.G."/>
            <person name="Papp V."/>
            <person name="Albert L."/>
            <person name="Andreopoulos W."/>
            <person name="Angelini C."/>
            <person name="Antonin V."/>
            <person name="Barry K.W."/>
            <person name="Bougher N.L."/>
            <person name="Buchanan P."/>
            <person name="Buyck B."/>
            <person name="Bense V."/>
            <person name="Catcheside P."/>
            <person name="Chovatia M."/>
            <person name="Cooper J."/>
            <person name="Damon W."/>
            <person name="Desjardin D."/>
            <person name="Finy P."/>
            <person name="Geml J."/>
            <person name="Haridas S."/>
            <person name="Hughes K."/>
            <person name="Justo A."/>
            <person name="Karasinski D."/>
            <person name="Kautmanova I."/>
            <person name="Kiss B."/>
            <person name="Kocsube S."/>
            <person name="Kotiranta H."/>
            <person name="LaButti K.M."/>
            <person name="Lechner B.E."/>
            <person name="Liimatainen K."/>
            <person name="Lipzen A."/>
            <person name="Lukacs Z."/>
            <person name="Mihaltcheva S."/>
            <person name="Morgado L.N."/>
            <person name="Niskanen T."/>
            <person name="Noordeloos M.E."/>
            <person name="Ohm R.A."/>
            <person name="Ortiz-Santana B."/>
            <person name="Ovrebo C."/>
            <person name="Racz N."/>
            <person name="Riley R."/>
            <person name="Savchenko A."/>
            <person name="Shiryaev A."/>
            <person name="Soop K."/>
            <person name="Spirin V."/>
            <person name="Szebenyi C."/>
            <person name="Tomsovsky M."/>
            <person name="Tulloss R.E."/>
            <person name="Uehling J."/>
            <person name="Grigoriev I.V."/>
            <person name="Vagvolgyi C."/>
            <person name="Papp T."/>
            <person name="Martin F.M."/>
            <person name="Miettinen O."/>
            <person name="Hibbett D.S."/>
            <person name="Nagy L.G."/>
        </authorList>
    </citation>
    <scope>NUCLEOTIDE SEQUENCE [LARGE SCALE GENOMIC DNA]</scope>
    <source>
        <strain evidence="2 3">HHB13444</strain>
    </source>
</reference>
<evidence type="ECO:0000313" key="2">
    <source>
        <dbReference type="EMBL" id="TFK89812.1"/>
    </source>
</evidence>
<feature type="region of interest" description="Disordered" evidence="1">
    <location>
        <begin position="107"/>
        <end position="214"/>
    </location>
</feature>
<dbReference type="Proteomes" id="UP000308197">
    <property type="component" value="Unassembled WGS sequence"/>
</dbReference>
<dbReference type="EMBL" id="ML211064">
    <property type="protein sequence ID" value="TFK89812.1"/>
    <property type="molecule type" value="Genomic_DNA"/>
</dbReference>
<dbReference type="Gene3D" id="3.30.710.10">
    <property type="entry name" value="Potassium Channel Kv1.1, Chain A"/>
    <property type="match status" value="1"/>
</dbReference>
<protein>
    <recommendedName>
        <fullName evidence="4">BTB domain-containing protein</fullName>
    </recommendedName>
</protein>
<feature type="compositionally biased region" description="Low complexity" evidence="1">
    <location>
        <begin position="116"/>
        <end position="128"/>
    </location>
</feature>
<feature type="compositionally biased region" description="Polar residues" evidence="1">
    <location>
        <begin position="48"/>
        <end position="64"/>
    </location>
</feature>